<name>A0ABV7X9W0_9SPHN</name>
<evidence type="ECO:0000313" key="6">
    <source>
        <dbReference type="EMBL" id="MFC3712909.1"/>
    </source>
</evidence>
<dbReference type="InterPro" id="IPR035418">
    <property type="entry name" value="AraC-bd_2"/>
</dbReference>
<dbReference type="Proteomes" id="UP001595615">
    <property type="component" value="Unassembled WGS sequence"/>
</dbReference>
<feature type="transmembrane region" description="Helical" evidence="4">
    <location>
        <begin position="12"/>
        <end position="32"/>
    </location>
</feature>
<keyword evidence="3" id="KW-0804">Transcription</keyword>
<dbReference type="Gene3D" id="1.10.10.60">
    <property type="entry name" value="Homeodomain-like"/>
    <property type="match status" value="1"/>
</dbReference>
<sequence>MQRLSDQRIFRIALLLNMFILPLGFLCASGTLRTGGQVMTPDCYAAAQALPSFGRMLFDTDQFREARAYSDRITRPYELTHHMLRPGFRLTHEQRSFEHMTFDHLTVACEGRFDVTAPSLDDRYLLQLNIGGECVVEQGGESFLAGAGSMFVINPDTRSRKTWNHGCRQLMVWISRSALQRSLEKELGYDLDRPLLFDFPTIDQSLRIAALWRRVSDILLQLRNADDMPLHWRTVRQIEHLMMIELITSIPNSYSAELDHGDNQVAPYYVRRVERFLLGNLREQVTMDEIHKVAGVSPRALFYGFRQFRRTTPMALLKKLRLEQARKELLQTAGFGGSVTETAMNCGFQNLSMFSREYKVRFGEAPSETLRRGIN</sequence>
<evidence type="ECO:0000256" key="1">
    <source>
        <dbReference type="ARBA" id="ARBA00023015"/>
    </source>
</evidence>
<reference evidence="7" key="1">
    <citation type="journal article" date="2019" name="Int. J. Syst. Evol. Microbiol.">
        <title>The Global Catalogue of Microorganisms (GCM) 10K type strain sequencing project: providing services to taxonomists for standard genome sequencing and annotation.</title>
        <authorList>
            <consortium name="The Broad Institute Genomics Platform"/>
            <consortium name="The Broad Institute Genome Sequencing Center for Infectious Disease"/>
            <person name="Wu L."/>
            <person name="Ma J."/>
        </authorList>
    </citation>
    <scope>NUCLEOTIDE SEQUENCE [LARGE SCALE GENOMIC DNA]</scope>
    <source>
        <strain evidence="7">KCTC 42644</strain>
    </source>
</reference>
<keyword evidence="7" id="KW-1185">Reference proteome</keyword>
<organism evidence="6 7">
    <name type="scientific">Sphingoaurantiacus capsulatus</name>
    <dbReference type="NCBI Taxonomy" id="1771310"/>
    <lineage>
        <taxon>Bacteria</taxon>
        <taxon>Pseudomonadati</taxon>
        <taxon>Pseudomonadota</taxon>
        <taxon>Alphaproteobacteria</taxon>
        <taxon>Sphingomonadales</taxon>
        <taxon>Sphingosinicellaceae</taxon>
        <taxon>Sphingoaurantiacus</taxon>
    </lineage>
</organism>
<dbReference type="SUPFAM" id="SSF46689">
    <property type="entry name" value="Homeodomain-like"/>
    <property type="match status" value="1"/>
</dbReference>
<dbReference type="InterPro" id="IPR037923">
    <property type="entry name" value="HTH-like"/>
</dbReference>
<keyword evidence="4" id="KW-0472">Membrane</keyword>
<dbReference type="InterPro" id="IPR009057">
    <property type="entry name" value="Homeodomain-like_sf"/>
</dbReference>
<evidence type="ECO:0000256" key="4">
    <source>
        <dbReference type="SAM" id="Phobius"/>
    </source>
</evidence>
<dbReference type="PANTHER" id="PTHR46796:SF12">
    <property type="entry name" value="HTH-TYPE DNA-BINDING TRANSCRIPTIONAL ACTIVATOR EUTR"/>
    <property type="match status" value="1"/>
</dbReference>
<keyword evidence="4" id="KW-0812">Transmembrane</keyword>
<dbReference type="InterPro" id="IPR018060">
    <property type="entry name" value="HTH_AraC"/>
</dbReference>
<dbReference type="InterPro" id="IPR050204">
    <property type="entry name" value="AraC_XylS_family_regulators"/>
</dbReference>
<evidence type="ECO:0000256" key="3">
    <source>
        <dbReference type="ARBA" id="ARBA00023163"/>
    </source>
</evidence>
<keyword evidence="4" id="KW-1133">Transmembrane helix</keyword>
<dbReference type="PANTHER" id="PTHR46796">
    <property type="entry name" value="HTH-TYPE TRANSCRIPTIONAL ACTIVATOR RHAS-RELATED"/>
    <property type="match status" value="1"/>
</dbReference>
<dbReference type="SUPFAM" id="SSF51215">
    <property type="entry name" value="Regulatory protein AraC"/>
    <property type="match status" value="1"/>
</dbReference>
<dbReference type="RefSeq" id="WP_380860718.1">
    <property type="nucleotide sequence ID" value="NZ_JBHRXV010000009.1"/>
</dbReference>
<accession>A0ABV7X9W0</accession>
<proteinExistence type="predicted"/>
<evidence type="ECO:0000256" key="2">
    <source>
        <dbReference type="ARBA" id="ARBA00023125"/>
    </source>
</evidence>
<dbReference type="Pfam" id="PF14525">
    <property type="entry name" value="AraC_binding_2"/>
    <property type="match status" value="1"/>
</dbReference>
<evidence type="ECO:0000259" key="5">
    <source>
        <dbReference type="PROSITE" id="PS01124"/>
    </source>
</evidence>
<dbReference type="Pfam" id="PF12833">
    <property type="entry name" value="HTH_18"/>
    <property type="match status" value="1"/>
</dbReference>
<protein>
    <submittedName>
        <fullName evidence="6">AraC family transcriptional regulator</fullName>
    </submittedName>
</protein>
<gene>
    <name evidence="6" type="ORF">ACFOMD_10025</name>
</gene>
<dbReference type="SMART" id="SM00342">
    <property type="entry name" value="HTH_ARAC"/>
    <property type="match status" value="1"/>
</dbReference>
<evidence type="ECO:0000313" key="7">
    <source>
        <dbReference type="Proteomes" id="UP001595615"/>
    </source>
</evidence>
<keyword evidence="2" id="KW-0238">DNA-binding</keyword>
<comment type="caution">
    <text evidence="6">The sequence shown here is derived from an EMBL/GenBank/DDBJ whole genome shotgun (WGS) entry which is preliminary data.</text>
</comment>
<dbReference type="EMBL" id="JBHRXV010000009">
    <property type="protein sequence ID" value="MFC3712909.1"/>
    <property type="molecule type" value="Genomic_DNA"/>
</dbReference>
<dbReference type="PROSITE" id="PS01124">
    <property type="entry name" value="HTH_ARAC_FAMILY_2"/>
    <property type="match status" value="1"/>
</dbReference>
<keyword evidence="1" id="KW-0805">Transcription regulation</keyword>
<feature type="domain" description="HTH araC/xylS-type" evidence="5">
    <location>
        <begin position="271"/>
        <end position="372"/>
    </location>
</feature>